<dbReference type="AlphaFoldDB" id="A0A0B8PFF1"/>
<dbReference type="Proteomes" id="UP000031670">
    <property type="component" value="Unassembled WGS sequence"/>
</dbReference>
<dbReference type="Pfam" id="PF03923">
    <property type="entry name" value="Lipoprotein_16"/>
    <property type="match status" value="1"/>
</dbReference>
<comment type="caution">
    <text evidence="2">The sequence shown here is derived from an EMBL/GenBank/DDBJ whole genome shotgun (WGS) entry which is preliminary data.</text>
</comment>
<keyword evidence="1" id="KW-0732">Signal</keyword>
<gene>
    <name evidence="2" type="ORF">JCM19232_90</name>
</gene>
<dbReference type="EMBL" id="BBSA01000016">
    <property type="protein sequence ID" value="GAM65046.1"/>
    <property type="molecule type" value="Genomic_DNA"/>
</dbReference>
<keyword evidence="2" id="KW-0449">Lipoprotein</keyword>
<name>A0A0B8PFF1_9VIBR</name>
<evidence type="ECO:0000256" key="1">
    <source>
        <dbReference type="SAM" id="SignalP"/>
    </source>
</evidence>
<feature type="signal peptide" evidence="1">
    <location>
        <begin position="1"/>
        <end position="18"/>
    </location>
</feature>
<reference evidence="2 3" key="2">
    <citation type="submission" date="2015-01" db="EMBL/GenBank/DDBJ databases">
        <authorList>
            <consortium name="NBRP consortium"/>
            <person name="Sawabe T."/>
            <person name="Meirelles P."/>
            <person name="Feng G."/>
            <person name="Sayaka M."/>
            <person name="Hattori M."/>
            <person name="Ohkuma M."/>
        </authorList>
    </citation>
    <scope>NUCLEOTIDE SEQUENCE [LARGE SCALE GENOMIC DNA]</scope>
    <source>
        <strain evidence="2 3">JCM19232</strain>
    </source>
</reference>
<dbReference type="InterPro" id="IPR005619">
    <property type="entry name" value="Uncharacterised_YajG"/>
</dbReference>
<protein>
    <submittedName>
        <fullName evidence="2">Hypothetical lipoprotein yajG</fullName>
    </submittedName>
</protein>
<reference evidence="2 3" key="1">
    <citation type="submission" date="2015-01" db="EMBL/GenBank/DDBJ databases">
        <title>Vibrio sp. C5 JCM 19232 whole genome shotgun sequence.</title>
        <authorList>
            <person name="Sawabe T."/>
            <person name="Meirelles P."/>
            <person name="Feng G."/>
            <person name="Sayaka M."/>
            <person name="Hattori M."/>
            <person name="Ohkuma M."/>
        </authorList>
    </citation>
    <scope>NUCLEOTIDE SEQUENCE [LARGE SCALE GENOMIC DNA]</scope>
    <source>
        <strain evidence="2 3">JCM19232</strain>
    </source>
</reference>
<evidence type="ECO:0000313" key="3">
    <source>
        <dbReference type="Proteomes" id="UP000031670"/>
    </source>
</evidence>
<sequence>MRKLLIAAAATLALGGCASPTSDQLHFTPAADNHNITLNETKSVALTTKDIRTAQYLPWSKKNEDKALPIHAKENVRIAFGNALQEVLTTQGFEINGDSSNQIQLEVQEALVRVTSSTFSNQMQAKVTLTVTAETPSGKFVKTYSGSAKAENSMGASNEQIEHVINHVSKLVLNEIANDVELIDYMEENFK</sequence>
<dbReference type="PROSITE" id="PS51257">
    <property type="entry name" value="PROKAR_LIPOPROTEIN"/>
    <property type="match status" value="1"/>
</dbReference>
<organism evidence="2 3">
    <name type="scientific">Vibrio ishigakensis</name>
    <dbReference type="NCBI Taxonomy" id="1481914"/>
    <lineage>
        <taxon>Bacteria</taxon>
        <taxon>Pseudomonadati</taxon>
        <taxon>Pseudomonadota</taxon>
        <taxon>Gammaproteobacteria</taxon>
        <taxon>Vibrionales</taxon>
        <taxon>Vibrionaceae</taxon>
        <taxon>Vibrio</taxon>
    </lineage>
</organism>
<accession>A0A0B8PFF1</accession>
<proteinExistence type="predicted"/>
<feature type="chain" id="PRO_5002123202" evidence="1">
    <location>
        <begin position="19"/>
        <end position="191"/>
    </location>
</feature>
<evidence type="ECO:0000313" key="2">
    <source>
        <dbReference type="EMBL" id="GAM65046.1"/>
    </source>
</evidence>